<keyword evidence="2" id="KW-1185">Reference proteome</keyword>
<evidence type="ECO:0000313" key="1">
    <source>
        <dbReference type="EMBL" id="KAI9914919.1"/>
    </source>
</evidence>
<evidence type="ECO:0000313" key="2">
    <source>
        <dbReference type="Proteomes" id="UP001163321"/>
    </source>
</evidence>
<reference evidence="1 2" key="1">
    <citation type="journal article" date="2022" name="bioRxiv">
        <title>The genome of the oomycete Peronosclerospora sorghi, a cosmopolitan pathogen of maize and sorghum, is inflated with dispersed pseudogenes.</title>
        <authorList>
            <person name="Fletcher K."/>
            <person name="Martin F."/>
            <person name="Isakeit T."/>
            <person name="Cavanaugh K."/>
            <person name="Magill C."/>
            <person name="Michelmore R."/>
        </authorList>
    </citation>
    <scope>NUCLEOTIDE SEQUENCE [LARGE SCALE GENOMIC DNA]</scope>
    <source>
        <strain evidence="1">P6</strain>
    </source>
</reference>
<protein>
    <submittedName>
        <fullName evidence="1">Uncharacterized protein</fullName>
    </submittedName>
</protein>
<sequence>MEIFYPYPSRRDRALSFAQVDLYLRVHAPKIYHDPIKIATLSGLETPSCFHLGEHYDALLPEHVAAAVGLLTSTTQDMEDADMDLFSQFILVAIQETTFSSSEAVRRVTHFSKVCESMSISFWSHPTTQEFSVTRGRDGVGLLLSGKHPFQTNVLQLDSSFPPPSGCDRKDFFDALPTRFLDDFHHLVMGYFNVPMDPILDEVIPYMHDLGRAEFIAWQLRLGITDAWRNWWPDKREFTGPGRKKRIDYAVPSGRPPTCYIYNQFSKTSSHCTAFLKTPSVDLTKPINCVKECVVMNVLIEVDCLTNTNEQTLFFLRKMVHEFKNHELENHRYLRQRLYDAETAHIHSPNEITTRNIADATAELETFVEEQNARRQQVKFDFDVRCGETGGKTFFRTPYSSDMRVTIPNVR</sequence>
<accession>A0ACC0W820</accession>
<dbReference type="Proteomes" id="UP001163321">
    <property type="component" value="Chromosome 3"/>
</dbReference>
<name>A0ACC0W820_9STRA</name>
<comment type="caution">
    <text evidence="1">The sequence shown here is derived from an EMBL/GenBank/DDBJ whole genome shotgun (WGS) entry which is preliminary data.</text>
</comment>
<proteinExistence type="predicted"/>
<organism evidence="1 2">
    <name type="scientific">Peronosclerospora sorghi</name>
    <dbReference type="NCBI Taxonomy" id="230839"/>
    <lineage>
        <taxon>Eukaryota</taxon>
        <taxon>Sar</taxon>
        <taxon>Stramenopiles</taxon>
        <taxon>Oomycota</taxon>
        <taxon>Peronosporomycetes</taxon>
        <taxon>Peronosporales</taxon>
        <taxon>Peronosporaceae</taxon>
        <taxon>Peronosclerospora</taxon>
    </lineage>
</organism>
<dbReference type="EMBL" id="CM047582">
    <property type="protein sequence ID" value="KAI9914919.1"/>
    <property type="molecule type" value="Genomic_DNA"/>
</dbReference>
<gene>
    <name evidence="1" type="ORF">PsorP6_007740</name>
</gene>